<evidence type="ECO:0000313" key="1">
    <source>
        <dbReference type="EMBL" id="KKM70850.1"/>
    </source>
</evidence>
<protein>
    <submittedName>
        <fullName evidence="1">Uncharacterized protein</fullName>
    </submittedName>
</protein>
<organism evidence="1">
    <name type="scientific">marine sediment metagenome</name>
    <dbReference type="NCBI Taxonomy" id="412755"/>
    <lineage>
        <taxon>unclassified sequences</taxon>
        <taxon>metagenomes</taxon>
        <taxon>ecological metagenomes</taxon>
    </lineage>
</organism>
<sequence>MVNIKFVGEPKIGQRIYRTAHILCNLDQPATCNIMVSAAEAAQMLQAHPTWFRMGDNTNLETAIKEEETVNKTLAKILPLVDVLSLNRTMKVLYMTNTIEIPVAKGMKVSELDTLIKSHYKDKELD</sequence>
<name>A0A0F9M2J2_9ZZZZ</name>
<gene>
    <name evidence="1" type="ORF">LCGC14_1436600</name>
</gene>
<dbReference type="EMBL" id="LAZR01009739">
    <property type="protein sequence ID" value="KKM70850.1"/>
    <property type="molecule type" value="Genomic_DNA"/>
</dbReference>
<proteinExistence type="predicted"/>
<accession>A0A0F9M2J2</accession>
<dbReference type="AlphaFoldDB" id="A0A0F9M2J2"/>
<comment type="caution">
    <text evidence="1">The sequence shown here is derived from an EMBL/GenBank/DDBJ whole genome shotgun (WGS) entry which is preliminary data.</text>
</comment>
<reference evidence="1" key="1">
    <citation type="journal article" date="2015" name="Nature">
        <title>Complex archaea that bridge the gap between prokaryotes and eukaryotes.</title>
        <authorList>
            <person name="Spang A."/>
            <person name="Saw J.H."/>
            <person name="Jorgensen S.L."/>
            <person name="Zaremba-Niedzwiedzka K."/>
            <person name="Martijn J."/>
            <person name="Lind A.E."/>
            <person name="van Eijk R."/>
            <person name="Schleper C."/>
            <person name="Guy L."/>
            <person name="Ettema T.J."/>
        </authorList>
    </citation>
    <scope>NUCLEOTIDE SEQUENCE</scope>
</reference>